<organism evidence="1 2">
    <name type="scientific">Hymenobacter telluris</name>
    <dbReference type="NCBI Taxonomy" id="2816474"/>
    <lineage>
        <taxon>Bacteria</taxon>
        <taxon>Pseudomonadati</taxon>
        <taxon>Bacteroidota</taxon>
        <taxon>Cytophagia</taxon>
        <taxon>Cytophagales</taxon>
        <taxon>Hymenobacteraceae</taxon>
        <taxon>Hymenobacter</taxon>
    </lineage>
</organism>
<dbReference type="Pfam" id="PF06147">
    <property type="entry name" value="DUF968"/>
    <property type="match status" value="1"/>
</dbReference>
<dbReference type="Proteomes" id="UP000664144">
    <property type="component" value="Unassembled WGS sequence"/>
</dbReference>
<dbReference type="InterPro" id="IPR010373">
    <property type="entry name" value="DUF968"/>
</dbReference>
<accession>A0A939JD73</accession>
<gene>
    <name evidence="1" type="ORF">J0X19_11655</name>
</gene>
<sequence>MMFPKPGKKPKKKREGDKGYLLWIASLPCCVCRWWSDTVVAHHSLTSKHKGMATKALDTETIPLCHQHHAALHAHGNETAYLASHGLPDSLTLARAYNEQYGAER</sequence>
<evidence type="ECO:0000313" key="1">
    <source>
        <dbReference type="EMBL" id="MBO0358603.1"/>
    </source>
</evidence>
<dbReference type="EMBL" id="JAFLQZ010000006">
    <property type="protein sequence ID" value="MBO0358603.1"/>
    <property type="molecule type" value="Genomic_DNA"/>
</dbReference>
<dbReference type="Gene3D" id="3.30.40.190">
    <property type="match status" value="1"/>
</dbReference>
<dbReference type="AlphaFoldDB" id="A0A939JD73"/>
<name>A0A939JD73_9BACT</name>
<keyword evidence="2" id="KW-1185">Reference proteome</keyword>
<proteinExistence type="predicted"/>
<comment type="caution">
    <text evidence="1">The sequence shown here is derived from an EMBL/GenBank/DDBJ whole genome shotgun (WGS) entry which is preliminary data.</text>
</comment>
<reference evidence="1" key="1">
    <citation type="submission" date="2021-03" db="EMBL/GenBank/DDBJ databases">
        <authorList>
            <person name="Kim M.K."/>
        </authorList>
    </citation>
    <scope>NUCLEOTIDE SEQUENCE</scope>
    <source>
        <strain evidence="1">BT186</strain>
    </source>
</reference>
<evidence type="ECO:0000313" key="2">
    <source>
        <dbReference type="Proteomes" id="UP000664144"/>
    </source>
</evidence>
<protein>
    <submittedName>
        <fullName evidence="1">DUF968 domain-containing protein</fullName>
    </submittedName>
</protein>
<dbReference type="RefSeq" id="WP_206984529.1">
    <property type="nucleotide sequence ID" value="NZ_JAFLQZ010000006.1"/>
</dbReference>